<dbReference type="InterPro" id="IPR047690">
    <property type="entry name" value="IPExxxVDY_fam"/>
</dbReference>
<evidence type="ECO:0000313" key="1">
    <source>
        <dbReference type="EMBL" id="NEN25279.1"/>
    </source>
</evidence>
<dbReference type="RefSeq" id="WP_163286737.1">
    <property type="nucleotide sequence ID" value="NZ_JAAGVY010000046.1"/>
</dbReference>
<protein>
    <submittedName>
        <fullName evidence="1">IPExxxVDY family protein</fullName>
    </submittedName>
</protein>
<dbReference type="AlphaFoldDB" id="A0A7K3WUD0"/>
<proteinExistence type="predicted"/>
<keyword evidence="2" id="KW-1185">Reference proteome</keyword>
<name>A0A7K3WUD0_9FLAO</name>
<gene>
    <name evidence="1" type="ORF">G3O08_17415</name>
</gene>
<accession>A0A7K3WUD0</accession>
<evidence type="ECO:0000313" key="2">
    <source>
        <dbReference type="Proteomes" id="UP000486602"/>
    </source>
</evidence>
<organism evidence="1 2">
    <name type="scientific">Cryomorpha ignava</name>
    <dbReference type="NCBI Taxonomy" id="101383"/>
    <lineage>
        <taxon>Bacteria</taxon>
        <taxon>Pseudomonadati</taxon>
        <taxon>Bacteroidota</taxon>
        <taxon>Flavobacteriia</taxon>
        <taxon>Flavobacteriales</taxon>
        <taxon>Cryomorphaceae</taxon>
        <taxon>Cryomorpha</taxon>
    </lineage>
</organism>
<sequence>MAKFTLRFDEEYPYYLIGINASAKDYRICWSINKALNIALKREDSIDVHSKNKDIVAHSYFVYTNEELNLKFRLIENKRGNSRFLTEVQQADYLLIIDESESVDMEGILKKIKEIRQVLLAFEIDIENLKNKQNLMLTA</sequence>
<comment type="caution">
    <text evidence="1">The sequence shown here is derived from an EMBL/GenBank/DDBJ whole genome shotgun (WGS) entry which is preliminary data.</text>
</comment>
<dbReference type="Proteomes" id="UP000486602">
    <property type="component" value="Unassembled WGS sequence"/>
</dbReference>
<dbReference type="EMBL" id="JAAGVY010000046">
    <property type="protein sequence ID" value="NEN25279.1"/>
    <property type="molecule type" value="Genomic_DNA"/>
</dbReference>
<reference evidence="1 2" key="1">
    <citation type="submission" date="2020-02" db="EMBL/GenBank/DDBJ databases">
        <title>Out from the shadows clarifying the taxonomy of the family Cryomorphaceae and related taxa by utilizing the GTDB taxonomic framework.</title>
        <authorList>
            <person name="Bowman J.P."/>
        </authorList>
    </citation>
    <scope>NUCLEOTIDE SEQUENCE [LARGE SCALE GENOMIC DNA]</scope>
    <source>
        <strain evidence="1 2">QSSC 1-22</strain>
    </source>
</reference>
<dbReference type="NCBIfam" id="NF033205">
    <property type="entry name" value="IPExxxVDY"/>
    <property type="match status" value="1"/>
</dbReference>